<feature type="compositionally biased region" description="Polar residues" evidence="1">
    <location>
        <begin position="74"/>
        <end position="84"/>
    </location>
</feature>
<keyword evidence="2" id="KW-0812">Transmembrane</keyword>
<gene>
    <name evidence="3" type="ORF">E6W99_09460</name>
</gene>
<dbReference type="EMBL" id="SSNT01000006">
    <property type="protein sequence ID" value="THF80616.1"/>
    <property type="molecule type" value="Genomic_DNA"/>
</dbReference>
<dbReference type="Gene3D" id="3.30.1490.480">
    <property type="entry name" value="Endolytic murein transglycosylase"/>
    <property type="match status" value="1"/>
</dbReference>
<dbReference type="OrthoDB" id="2138957at2"/>
<evidence type="ECO:0000313" key="3">
    <source>
        <dbReference type="EMBL" id="THF80616.1"/>
    </source>
</evidence>
<protein>
    <recommendedName>
        <fullName evidence="5">Aminodeoxychorismate lyase</fullName>
    </recommendedName>
</protein>
<evidence type="ECO:0008006" key="5">
    <source>
        <dbReference type="Google" id="ProtNLM"/>
    </source>
</evidence>
<proteinExistence type="predicted"/>
<evidence type="ECO:0000256" key="2">
    <source>
        <dbReference type="SAM" id="Phobius"/>
    </source>
</evidence>
<reference evidence="3 4" key="1">
    <citation type="submission" date="2019-04" db="EMBL/GenBank/DDBJ databases">
        <title>Bacillus sediminilitoris sp. nov., isolated from a tidal flat sediment on the East China Sea.</title>
        <authorList>
            <person name="Wei Y."/>
            <person name="Mao H."/>
            <person name="Fang J."/>
        </authorList>
    </citation>
    <scope>NUCLEOTIDE SEQUENCE [LARGE SCALE GENOMIC DNA]</scope>
    <source>
        <strain evidence="3 4">DSL-17</strain>
    </source>
</reference>
<dbReference type="RefSeq" id="WP_136353204.1">
    <property type="nucleotide sequence ID" value="NZ_CP046266.1"/>
</dbReference>
<organism evidence="3 4">
    <name type="scientific">Metabacillus sediminilitoris</name>
    <dbReference type="NCBI Taxonomy" id="2567941"/>
    <lineage>
        <taxon>Bacteria</taxon>
        <taxon>Bacillati</taxon>
        <taxon>Bacillota</taxon>
        <taxon>Bacilli</taxon>
        <taxon>Bacillales</taxon>
        <taxon>Bacillaceae</taxon>
        <taxon>Metabacillus</taxon>
    </lineage>
</organism>
<dbReference type="Proteomes" id="UP000310334">
    <property type="component" value="Unassembled WGS sequence"/>
</dbReference>
<comment type="caution">
    <text evidence="3">The sequence shown here is derived from an EMBL/GenBank/DDBJ whole genome shotgun (WGS) entry which is preliminary data.</text>
</comment>
<dbReference type="AlphaFoldDB" id="A0A4S4BZ97"/>
<accession>A0A4S4BZ97</accession>
<sequence length="173" mass="19034">MSKTGFQAFAAGMIVATSVLGITYFFSENQSAAADAKKTVTTASEVESYLTDNGKISISTEEYEELLASKDAAVQQSAQTEQNQETAVKEEKPKTEEPAKEKEEQAITYKLNVSAGMTTNEISNMLEQNGIISDSFEFDQFLIKNGYHQKVQLGTFDVKKGMSFQQLAEVLTK</sequence>
<name>A0A4S4BZ97_9BACI</name>
<feature type="compositionally biased region" description="Basic and acidic residues" evidence="1">
    <location>
        <begin position="87"/>
        <end position="103"/>
    </location>
</feature>
<keyword evidence="2" id="KW-0472">Membrane</keyword>
<evidence type="ECO:0000256" key="1">
    <source>
        <dbReference type="SAM" id="MobiDB-lite"/>
    </source>
</evidence>
<feature type="region of interest" description="Disordered" evidence="1">
    <location>
        <begin position="71"/>
        <end position="103"/>
    </location>
</feature>
<keyword evidence="4" id="KW-1185">Reference proteome</keyword>
<feature type="transmembrane region" description="Helical" evidence="2">
    <location>
        <begin position="6"/>
        <end position="27"/>
    </location>
</feature>
<evidence type="ECO:0000313" key="4">
    <source>
        <dbReference type="Proteomes" id="UP000310334"/>
    </source>
</evidence>
<keyword evidence="2" id="KW-1133">Transmembrane helix</keyword>